<reference evidence="2" key="4">
    <citation type="submission" date="2019-03" db="UniProtKB">
        <authorList>
            <consortium name="EnsemblPlants"/>
        </authorList>
    </citation>
    <scope>IDENTIFICATION</scope>
</reference>
<reference evidence="3" key="1">
    <citation type="journal article" date="2014" name="Science">
        <title>Ancient hybridizations among the ancestral genomes of bread wheat.</title>
        <authorList>
            <consortium name="International Wheat Genome Sequencing Consortium,"/>
            <person name="Marcussen T."/>
            <person name="Sandve S.R."/>
            <person name="Heier L."/>
            <person name="Spannagl M."/>
            <person name="Pfeifer M."/>
            <person name="Jakobsen K.S."/>
            <person name="Wulff B.B."/>
            <person name="Steuernagel B."/>
            <person name="Mayer K.F."/>
            <person name="Olsen O.A."/>
        </authorList>
    </citation>
    <scope>NUCLEOTIDE SEQUENCE [LARGE SCALE GENOMIC DNA]</scope>
    <source>
        <strain evidence="3">cv. AL8/78</strain>
    </source>
</reference>
<dbReference type="Proteomes" id="UP000015105">
    <property type="component" value="Chromosome 2D"/>
</dbReference>
<keyword evidence="3" id="KW-1185">Reference proteome</keyword>
<protein>
    <submittedName>
        <fullName evidence="2">Uncharacterized protein</fullName>
    </submittedName>
</protein>
<dbReference type="Gramene" id="AET2Gv20455500.1">
    <property type="protein sequence ID" value="AET2Gv20455500.1"/>
    <property type="gene ID" value="AET2Gv20455500"/>
</dbReference>
<dbReference type="EnsemblPlants" id="AET2Gv20455500.1">
    <property type="protein sequence ID" value="AET2Gv20455500.1"/>
    <property type="gene ID" value="AET2Gv20455500"/>
</dbReference>
<proteinExistence type="predicted"/>
<dbReference type="AlphaFoldDB" id="A0A453BCK4"/>
<feature type="compositionally biased region" description="Basic residues" evidence="1">
    <location>
        <begin position="147"/>
        <end position="166"/>
    </location>
</feature>
<organism evidence="2 3">
    <name type="scientific">Aegilops tauschii subsp. strangulata</name>
    <name type="common">Goatgrass</name>
    <dbReference type="NCBI Taxonomy" id="200361"/>
    <lineage>
        <taxon>Eukaryota</taxon>
        <taxon>Viridiplantae</taxon>
        <taxon>Streptophyta</taxon>
        <taxon>Embryophyta</taxon>
        <taxon>Tracheophyta</taxon>
        <taxon>Spermatophyta</taxon>
        <taxon>Magnoliopsida</taxon>
        <taxon>Liliopsida</taxon>
        <taxon>Poales</taxon>
        <taxon>Poaceae</taxon>
        <taxon>BOP clade</taxon>
        <taxon>Pooideae</taxon>
        <taxon>Triticodae</taxon>
        <taxon>Triticeae</taxon>
        <taxon>Triticinae</taxon>
        <taxon>Aegilops</taxon>
    </lineage>
</organism>
<evidence type="ECO:0000256" key="1">
    <source>
        <dbReference type="SAM" id="MobiDB-lite"/>
    </source>
</evidence>
<evidence type="ECO:0000313" key="2">
    <source>
        <dbReference type="EnsemblPlants" id="AET2Gv20455500.1"/>
    </source>
</evidence>
<reference evidence="2" key="3">
    <citation type="journal article" date="2017" name="Nature">
        <title>Genome sequence of the progenitor of the wheat D genome Aegilops tauschii.</title>
        <authorList>
            <person name="Luo M.C."/>
            <person name="Gu Y.Q."/>
            <person name="Puiu D."/>
            <person name="Wang H."/>
            <person name="Twardziok S.O."/>
            <person name="Deal K.R."/>
            <person name="Huo N."/>
            <person name="Zhu T."/>
            <person name="Wang L."/>
            <person name="Wang Y."/>
            <person name="McGuire P.E."/>
            <person name="Liu S."/>
            <person name="Long H."/>
            <person name="Ramasamy R.K."/>
            <person name="Rodriguez J.C."/>
            <person name="Van S.L."/>
            <person name="Yuan L."/>
            <person name="Wang Z."/>
            <person name="Xia Z."/>
            <person name="Xiao L."/>
            <person name="Anderson O.D."/>
            <person name="Ouyang S."/>
            <person name="Liang Y."/>
            <person name="Zimin A.V."/>
            <person name="Pertea G."/>
            <person name="Qi P."/>
            <person name="Bennetzen J.L."/>
            <person name="Dai X."/>
            <person name="Dawson M.W."/>
            <person name="Muller H.G."/>
            <person name="Kugler K."/>
            <person name="Rivarola-Duarte L."/>
            <person name="Spannagl M."/>
            <person name="Mayer K.F.X."/>
            <person name="Lu F.H."/>
            <person name="Bevan M.W."/>
            <person name="Leroy P."/>
            <person name="Li P."/>
            <person name="You F.M."/>
            <person name="Sun Q."/>
            <person name="Liu Z."/>
            <person name="Lyons E."/>
            <person name="Wicker T."/>
            <person name="Salzberg S.L."/>
            <person name="Devos K.M."/>
            <person name="Dvorak J."/>
        </authorList>
    </citation>
    <scope>NUCLEOTIDE SEQUENCE [LARGE SCALE GENOMIC DNA]</scope>
    <source>
        <strain evidence="2">cv. AL8/78</strain>
    </source>
</reference>
<sequence length="204" mass="23380">EIIWNLALMAPTAFQASSLAGGAWPRTHANPWSAYTCRDSIDRMVTPLPTPTDPTAMAYYRHARKPDYARGHGTELNLPEVVVVRPERARRRPRLGLGRRRLPFRLALGLSGIGLGGGHRSVLGDGDQRRLPRRRSRRGPPPPLLRSGHRRHRHRNRLRCHRRRGRCPASAPHEREQLHRFLLVLWRYERELFLAPAATTEAFS</sequence>
<reference evidence="3" key="2">
    <citation type="journal article" date="2017" name="Nat. Plants">
        <title>The Aegilops tauschii genome reveals multiple impacts of transposons.</title>
        <authorList>
            <person name="Zhao G."/>
            <person name="Zou C."/>
            <person name="Li K."/>
            <person name="Wang K."/>
            <person name="Li T."/>
            <person name="Gao L."/>
            <person name="Zhang X."/>
            <person name="Wang H."/>
            <person name="Yang Z."/>
            <person name="Liu X."/>
            <person name="Jiang W."/>
            <person name="Mao L."/>
            <person name="Kong X."/>
            <person name="Jiao Y."/>
            <person name="Jia J."/>
        </authorList>
    </citation>
    <scope>NUCLEOTIDE SEQUENCE [LARGE SCALE GENOMIC DNA]</scope>
    <source>
        <strain evidence="3">cv. AL8/78</strain>
    </source>
</reference>
<name>A0A453BCK4_AEGTS</name>
<feature type="region of interest" description="Disordered" evidence="1">
    <location>
        <begin position="118"/>
        <end position="171"/>
    </location>
</feature>
<accession>A0A453BCK4</accession>
<reference evidence="2" key="5">
    <citation type="journal article" date="2021" name="G3 (Bethesda)">
        <title>Aegilops tauschii genome assembly Aet v5.0 features greater sequence contiguity and improved annotation.</title>
        <authorList>
            <person name="Wang L."/>
            <person name="Zhu T."/>
            <person name="Rodriguez J.C."/>
            <person name="Deal K.R."/>
            <person name="Dubcovsky J."/>
            <person name="McGuire P.E."/>
            <person name="Lux T."/>
            <person name="Spannagl M."/>
            <person name="Mayer K.F.X."/>
            <person name="Baldrich P."/>
            <person name="Meyers B.C."/>
            <person name="Huo N."/>
            <person name="Gu Y.Q."/>
            <person name="Zhou H."/>
            <person name="Devos K.M."/>
            <person name="Bennetzen J.L."/>
            <person name="Unver T."/>
            <person name="Budak H."/>
            <person name="Gulick P.J."/>
            <person name="Galiba G."/>
            <person name="Kalapos B."/>
            <person name="Nelson D.R."/>
            <person name="Li P."/>
            <person name="You F.M."/>
            <person name="Luo M.C."/>
            <person name="Dvorak J."/>
        </authorList>
    </citation>
    <scope>NUCLEOTIDE SEQUENCE [LARGE SCALE GENOMIC DNA]</scope>
    <source>
        <strain evidence="2">cv. AL8/78</strain>
    </source>
</reference>
<evidence type="ECO:0000313" key="3">
    <source>
        <dbReference type="Proteomes" id="UP000015105"/>
    </source>
</evidence>